<name>A0ACB7RJN8_HYAAI</name>
<protein>
    <submittedName>
        <fullName evidence="1">Uncharacterized protein</fullName>
    </submittedName>
</protein>
<evidence type="ECO:0000313" key="2">
    <source>
        <dbReference type="Proteomes" id="UP000821845"/>
    </source>
</evidence>
<reference evidence="1" key="1">
    <citation type="submission" date="2020-05" db="EMBL/GenBank/DDBJ databases">
        <title>Large-scale comparative analyses of tick genomes elucidate their genetic diversity and vector capacities.</title>
        <authorList>
            <person name="Jia N."/>
            <person name="Wang J."/>
            <person name="Shi W."/>
            <person name="Du L."/>
            <person name="Sun Y."/>
            <person name="Zhan W."/>
            <person name="Jiang J."/>
            <person name="Wang Q."/>
            <person name="Zhang B."/>
            <person name="Ji P."/>
            <person name="Sakyi L.B."/>
            <person name="Cui X."/>
            <person name="Yuan T."/>
            <person name="Jiang B."/>
            <person name="Yang W."/>
            <person name="Lam T.T.-Y."/>
            <person name="Chang Q."/>
            <person name="Ding S."/>
            <person name="Wang X."/>
            <person name="Zhu J."/>
            <person name="Ruan X."/>
            <person name="Zhao L."/>
            <person name="Wei J."/>
            <person name="Que T."/>
            <person name="Du C."/>
            <person name="Cheng J."/>
            <person name="Dai P."/>
            <person name="Han X."/>
            <person name="Huang E."/>
            <person name="Gao Y."/>
            <person name="Liu J."/>
            <person name="Shao H."/>
            <person name="Ye R."/>
            <person name="Li L."/>
            <person name="Wei W."/>
            <person name="Wang X."/>
            <person name="Wang C."/>
            <person name="Yang T."/>
            <person name="Huo Q."/>
            <person name="Li W."/>
            <person name="Guo W."/>
            <person name="Chen H."/>
            <person name="Zhou L."/>
            <person name="Ni X."/>
            <person name="Tian J."/>
            <person name="Zhou Y."/>
            <person name="Sheng Y."/>
            <person name="Liu T."/>
            <person name="Pan Y."/>
            <person name="Xia L."/>
            <person name="Li J."/>
            <person name="Zhao F."/>
            <person name="Cao W."/>
        </authorList>
    </citation>
    <scope>NUCLEOTIDE SEQUENCE</scope>
    <source>
        <strain evidence="1">Hyas-2018</strain>
    </source>
</reference>
<proteinExistence type="predicted"/>
<organism evidence="1 2">
    <name type="scientific">Hyalomma asiaticum</name>
    <name type="common">Tick</name>
    <dbReference type="NCBI Taxonomy" id="266040"/>
    <lineage>
        <taxon>Eukaryota</taxon>
        <taxon>Metazoa</taxon>
        <taxon>Ecdysozoa</taxon>
        <taxon>Arthropoda</taxon>
        <taxon>Chelicerata</taxon>
        <taxon>Arachnida</taxon>
        <taxon>Acari</taxon>
        <taxon>Parasitiformes</taxon>
        <taxon>Ixodida</taxon>
        <taxon>Ixodoidea</taxon>
        <taxon>Ixodidae</taxon>
        <taxon>Hyalomminae</taxon>
        <taxon>Hyalomma</taxon>
    </lineage>
</organism>
<keyword evidence="2" id="KW-1185">Reference proteome</keyword>
<gene>
    <name evidence="1" type="ORF">HPB50_002093</name>
</gene>
<dbReference type="EMBL" id="CM023489">
    <property type="protein sequence ID" value="KAH6921513.1"/>
    <property type="molecule type" value="Genomic_DNA"/>
</dbReference>
<comment type="caution">
    <text evidence="1">The sequence shown here is derived from an EMBL/GenBank/DDBJ whole genome shotgun (WGS) entry which is preliminary data.</text>
</comment>
<sequence length="338" mass="38140">MASRTAERSKLLNYFTSKKPATSQGDTAEQDFLAFLATANSELDAVAAKNDDRAVPRKGTEGCIRCRTGCTSPHKCSSSHEVNFGNDAALLQQNGGRRYSLPVVFRIIEGERRFWDVNPNQIARELVTILGRDVVHQRLSRRGLLTVRVATADAAIKLLDVKTLGGLSVEANIPTALLKNEGKIRSVPYRYSDQQIFEMLRHHGVVSVRRQYNLRKSEGGVVERGPRGVVVLTFKEDVIMPNRVSFGHFTFPVEEYLEPPLQCYNCMRYGHYYKVCRAKVKCRNCAGPHRIEDCTVKESRCANCHGPHRATFPGCPKRRDAAFAQRIRKFRIEEELAE</sequence>
<dbReference type="Proteomes" id="UP000821845">
    <property type="component" value="Chromosome 9"/>
</dbReference>
<accession>A0ACB7RJN8</accession>
<evidence type="ECO:0000313" key="1">
    <source>
        <dbReference type="EMBL" id="KAH6921513.1"/>
    </source>
</evidence>